<proteinExistence type="predicted"/>
<reference evidence="2 3" key="1">
    <citation type="journal article" date="2015" name="Nature">
        <title>rRNA introns, odd ribosomes, and small enigmatic genomes across a large radiation of phyla.</title>
        <authorList>
            <person name="Brown C.T."/>
            <person name="Hug L.A."/>
            <person name="Thomas B.C."/>
            <person name="Sharon I."/>
            <person name="Castelle C.J."/>
            <person name="Singh A."/>
            <person name="Wilkins M.J."/>
            <person name="Williams K.H."/>
            <person name="Banfield J.F."/>
        </authorList>
    </citation>
    <scope>NUCLEOTIDE SEQUENCE [LARGE SCALE GENOMIC DNA]</scope>
</reference>
<feature type="domain" description="Coenzyme F420:L-glutamate ligase-like" evidence="1">
    <location>
        <begin position="21"/>
        <end position="231"/>
    </location>
</feature>
<dbReference type="InterPro" id="IPR002847">
    <property type="entry name" value="F420-0_gamma-glut_ligase-dom"/>
</dbReference>
<name>A0A0G0JFA5_9BACT</name>
<sequence>MTMDYLKVIPEYTIAFPVANMPQINLGDKIGSLVVDRMSQLSGVMDKDIYVIASKIVSKAEGRYVDLTTIKPSQEAHRIYGIIKKKSPALFQVILNESLSYKVNKFSVLSQHRLGYVLTSAGVDSIDDTTAIVLPQDPDQSAQHIASEVEKESGKKVAVIISDSEGRTDRRGANAVAVGIAGINPVRISSSVDLSGSVKVNEETICDMLAGQAALLMGQRGRNIPVVCIRGYQFDFDYKARATDMIHKDLLGIKMFNNG</sequence>
<evidence type="ECO:0000259" key="1">
    <source>
        <dbReference type="Pfam" id="PF01996"/>
    </source>
</evidence>
<evidence type="ECO:0000313" key="3">
    <source>
        <dbReference type="Proteomes" id="UP000034235"/>
    </source>
</evidence>
<organism evidence="2 3">
    <name type="scientific">Candidatus Daviesbacteria bacterium GW2011_GWA2_38_24</name>
    <dbReference type="NCBI Taxonomy" id="1618422"/>
    <lineage>
        <taxon>Bacteria</taxon>
        <taxon>Candidatus Daviesiibacteriota</taxon>
    </lineage>
</organism>
<dbReference type="Proteomes" id="UP000034235">
    <property type="component" value="Unassembled WGS sequence"/>
</dbReference>
<dbReference type="PANTHER" id="PTHR47917">
    <property type="match status" value="1"/>
</dbReference>
<accession>A0A0G0JFA5</accession>
<dbReference type="PANTHER" id="PTHR47917:SF1">
    <property type="entry name" value="COENZYME F420:L-GLUTAMATE LIGASE"/>
    <property type="match status" value="1"/>
</dbReference>
<dbReference type="AlphaFoldDB" id="A0A0G0JFA5"/>
<dbReference type="SUPFAM" id="SSF144010">
    <property type="entry name" value="CofE-like"/>
    <property type="match status" value="1"/>
</dbReference>
<comment type="caution">
    <text evidence="2">The sequence shown here is derived from an EMBL/GenBank/DDBJ whole genome shotgun (WGS) entry which is preliminary data.</text>
</comment>
<gene>
    <name evidence="2" type="ORF">US86_C0011G0006</name>
</gene>
<protein>
    <recommendedName>
        <fullName evidence="1">Coenzyme F420:L-glutamate ligase-like domain-containing protein</fullName>
    </recommendedName>
</protein>
<dbReference type="Gene3D" id="3.90.1660.10">
    <property type="entry name" value="CofE-like domain"/>
    <property type="match status" value="1"/>
</dbReference>
<dbReference type="GO" id="GO:0052618">
    <property type="term" value="F:coenzyme F420-0:L-glutamate ligase activity"/>
    <property type="evidence" value="ECO:0007669"/>
    <property type="project" value="TreeGrafter"/>
</dbReference>
<dbReference type="EMBL" id="LBUP01000011">
    <property type="protein sequence ID" value="KKQ65407.1"/>
    <property type="molecule type" value="Genomic_DNA"/>
</dbReference>
<evidence type="ECO:0000313" key="2">
    <source>
        <dbReference type="EMBL" id="KKQ65407.1"/>
    </source>
</evidence>
<dbReference type="Pfam" id="PF01996">
    <property type="entry name" value="F420_ligase"/>
    <property type="match status" value="1"/>
</dbReference>
<dbReference type="Gene3D" id="3.30.1330.100">
    <property type="entry name" value="CofE-like"/>
    <property type="match status" value="1"/>
</dbReference>